<sequence>MCCRFLSVVRISLVALVLAACSPAPDFHTNQGQQHRWQDLQGDYVIVNYFAEWCAPCLRELPELNAFYADYGQQVKLFGVSFDGLDNAQLAQLRDDYAIEFPLILNEPPANLPFPAPTMLPATYVITPEGEVKGPLLGEQTEASLLRAIGADEADG</sequence>
<keyword evidence="1" id="KW-0676">Redox-active center</keyword>
<dbReference type="InterPro" id="IPR000866">
    <property type="entry name" value="AhpC/TSA"/>
</dbReference>
<proteinExistence type="predicted"/>
<evidence type="ECO:0000313" key="4">
    <source>
        <dbReference type="EMBL" id="MDN7124097.1"/>
    </source>
</evidence>
<evidence type="ECO:0000313" key="6">
    <source>
        <dbReference type="Proteomes" id="UP001169491"/>
    </source>
</evidence>
<dbReference type="Proteomes" id="UP001169492">
    <property type="component" value="Unassembled WGS sequence"/>
</dbReference>
<dbReference type="PROSITE" id="PS00194">
    <property type="entry name" value="THIOREDOXIN_1"/>
    <property type="match status" value="1"/>
</dbReference>
<dbReference type="AlphaFoldDB" id="A0AAW7QZD2"/>
<dbReference type="PROSITE" id="PS51352">
    <property type="entry name" value="THIOREDOXIN_2"/>
    <property type="match status" value="1"/>
</dbReference>
<dbReference type="RefSeq" id="WP_301720584.1">
    <property type="nucleotide sequence ID" value="NZ_JAGGJB010000002.1"/>
</dbReference>
<dbReference type="PANTHER" id="PTHR42852">
    <property type="entry name" value="THIOL:DISULFIDE INTERCHANGE PROTEIN DSBE"/>
    <property type="match status" value="1"/>
</dbReference>
<keyword evidence="2" id="KW-0732">Signal</keyword>
<dbReference type="PANTHER" id="PTHR42852:SF13">
    <property type="entry name" value="PROTEIN DIPZ"/>
    <property type="match status" value="1"/>
</dbReference>
<name>A0AAW7QZD2_9GAMM</name>
<dbReference type="InterPro" id="IPR050553">
    <property type="entry name" value="Thioredoxin_ResA/DsbE_sf"/>
</dbReference>
<dbReference type="Pfam" id="PF00578">
    <property type="entry name" value="AhpC-TSA"/>
    <property type="match status" value="1"/>
</dbReference>
<dbReference type="Gene3D" id="3.40.30.10">
    <property type="entry name" value="Glutaredoxin"/>
    <property type="match status" value="1"/>
</dbReference>
<gene>
    <name evidence="4" type="ORF">J6I90_04330</name>
    <name evidence="5" type="ORF">J6I92_00495</name>
</gene>
<dbReference type="SUPFAM" id="SSF52833">
    <property type="entry name" value="Thioredoxin-like"/>
    <property type="match status" value="1"/>
</dbReference>
<reference evidence="6 7" key="1">
    <citation type="submission" date="2021-03" db="EMBL/GenBank/DDBJ databases">
        <title>Pseudidiomarina terrestris, a new bacterium isolated from saline soil.</title>
        <authorList>
            <person name="Galisteo C."/>
            <person name="De La Haba R."/>
            <person name="Sanchez-Porro C."/>
            <person name="Ventosa A."/>
        </authorList>
    </citation>
    <scope>NUCLEOTIDE SEQUENCE [LARGE SCALE GENOMIC DNA]</scope>
    <source>
        <strain evidence="4 7">1APP75-32.1</strain>
        <strain evidence="6">1APR75-15</strain>
        <strain evidence="5">1ASR75-15</strain>
    </source>
</reference>
<accession>A0AAW7QZD2</accession>
<keyword evidence="6" id="KW-1185">Reference proteome</keyword>
<dbReference type="CDD" id="cd02966">
    <property type="entry name" value="TlpA_like_family"/>
    <property type="match status" value="1"/>
</dbReference>
<dbReference type="Proteomes" id="UP001169491">
    <property type="component" value="Unassembled WGS sequence"/>
</dbReference>
<evidence type="ECO:0000256" key="1">
    <source>
        <dbReference type="ARBA" id="ARBA00023284"/>
    </source>
</evidence>
<feature type="domain" description="Thioredoxin" evidence="3">
    <location>
        <begin position="18"/>
        <end position="154"/>
    </location>
</feature>
<comment type="caution">
    <text evidence="4">The sequence shown here is derived from an EMBL/GenBank/DDBJ whole genome shotgun (WGS) entry which is preliminary data.</text>
</comment>
<dbReference type="EMBL" id="JAGGJC010000001">
    <property type="protein sequence ID" value="MDN7128354.1"/>
    <property type="molecule type" value="Genomic_DNA"/>
</dbReference>
<feature type="signal peptide" evidence="2">
    <location>
        <begin position="1"/>
        <end position="19"/>
    </location>
</feature>
<evidence type="ECO:0000256" key="2">
    <source>
        <dbReference type="SAM" id="SignalP"/>
    </source>
</evidence>
<evidence type="ECO:0000313" key="5">
    <source>
        <dbReference type="EMBL" id="MDN7128354.1"/>
    </source>
</evidence>
<feature type="chain" id="PRO_5043936388" evidence="2">
    <location>
        <begin position="20"/>
        <end position="156"/>
    </location>
</feature>
<dbReference type="GO" id="GO:0015036">
    <property type="term" value="F:disulfide oxidoreductase activity"/>
    <property type="evidence" value="ECO:0007669"/>
    <property type="project" value="UniProtKB-ARBA"/>
</dbReference>
<dbReference type="EMBL" id="JAGGJB010000002">
    <property type="protein sequence ID" value="MDN7124097.1"/>
    <property type="molecule type" value="Genomic_DNA"/>
</dbReference>
<dbReference type="GO" id="GO:0016209">
    <property type="term" value="F:antioxidant activity"/>
    <property type="evidence" value="ECO:0007669"/>
    <property type="project" value="InterPro"/>
</dbReference>
<dbReference type="InterPro" id="IPR017937">
    <property type="entry name" value="Thioredoxin_CS"/>
</dbReference>
<protein>
    <submittedName>
        <fullName evidence="4">TlpA family protein disulfide reductase</fullName>
    </submittedName>
</protein>
<dbReference type="InterPro" id="IPR036249">
    <property type="entry name" value="Thioredoxin-like_sf"/>
</dbReference>
<evidence type="ECO:0000259" key="3">
    <source>
        <dbReference type="PROSITE" id="PS51352"/>
    </source>
</evidence>
<dbReference type="PROSITE" id="PS51257">
    <property type="entry name" value="PROKAR_LIPOPROTEIN"/>
    <property type="match status" value="1"/>
</dbReference>
<evidence type="ECO:0000313" key="7">
    <source>
        <dbReference type="Proteomes" id="UP001169492"/>
    </source>
</evidence>
<organism evidence="4 7">
    <name type="scientific">Pseudidiomarina terrestris</name>
    <dbReference type="NCBI Taxonomy" id="2820060"/>
    <lineage>
        <taxon>Bacteria</taxon>
        <taxon>Pseudomonadati</taxon>
        <taxon>Pseudomonadota</taxon>
        <taxon>Gammaproteobacteria</taxon>
        <taxon>Alteromonadales</taxon>
        <taxon>Idiomarinaceae</taxon>
        <taxon>Pseudidiomarina</taxon>
    </lineage>
</organism>
<dbReference type="InterPro" id="IPR013766">
    <property type="entry name" value="Thioredoxin_domain"/>
</dbReference>